<dbReference type="Pfam" id="PF20073">
    <property type="entry name" value="DUF6469"/>
    <property type="match status" value="1"/>
</dbReference>
<evidence type="ECO:0000256" key="3">
    <source>
        <dbReference type="ARBA" id="ARBA00022801"/>
    </source>
</evidence>
<dbReference type="InterPro" id="IPR041679">
    <property type="entry name" value="DNA2/NAM7-like_C"/>
</dbReference>
<evidence type="ECO:0000256" key="4">
    <source>
        <dbReference type="ARBA" id="ARBA00022806"/>
    </source>
</evidence>
<dbReference type="InterPro" id="IPR027417">
    <property type="entry name" value="P-loop_NTPase"/>
</dbReference>
<protein>
    <submittedName>
        <fullName evidence="10">Uncharacterized protein</fullName>
    </submittedName>
</protein>
<comment type="similarity">
    <text evidence="1">Belongs to the CMC family.</text>
</comment>
<sequence length="1287" mass="147974">MHPPLTLHKHPMCAEIIEEFQKCHIEHPIAKFFGECTDLKIKLDRCFRQEKAVKRKANFEESKKFKEQLQAFRKENAASSIKKLWQYKAQVMERPSSELVRLVFSWSLEDILNNDLYRDKVRQIPKTFSSGDRYLDSFIFPLIEETRTDLCSSIKMVTEAPICQITDINFAEDHNPSNALLYKIEMKTIVDKDKKGDIYEPETGDLIVLTNIRPTCIDDLNKPGNSYFISLIRRVKQDLEDKNAYKVQIQASKPIEFEAYLQKDDMCVHGFSVCIGNITTNGRIWDALKSKPDGPGMHIIKKLLQPNTEVGENCSQCFSNERRKVDVSYLGAVIRSFDLNKSQEEGILSCIAARECFHKSTVKLIWGPPGTGKTKTVGSLLFCLFKRKCQTLTCAPTNVAVLEVTTRFLRLVTESLDYQTYGLGDIILFGNRKRMRVDTRDDLLDIFLDYRANILARCFAPLSGWKHNLELMIWLLENPREQYHEYLKDEKKRHYITDNDDGLNEEMDVLAISSQQTSEEIMDINSEDQKNGKQNEWKKMVNKTLSESRLSFMEQNRNKYHKQEKRDILYQEKKIKTLTFLEFVKKTLNSIRLQMRTYIVDMCTHLPTSSISLRVLKSLFECLDWLKNLATVLSHNSITDKGFELALNTSDVDERGAKCYTWQSKLFMTRKKCLEILKSLQRALVLPEVFDESSIKNFCLKKARMIFCTASSSARLHDVEGLNRLEMLVIDEAAQLKECESNIPLQLSSLRHAVLVGDEKQLPALVKSEISDKAGFGRSLFERLVLLGHEKQLLNIQYRMHPSISLFPNMEFYDKQILDSPSVKNKSHEKHFLHGDMFKPYSFINVDFGQDELNEGTSRKNMVEVAVVSEIVLDLFKESASRKQTVSVGVISPYKAQVFAIQDALGKMFDGDAHNGFSVKVSTVDGFQGGEEDVIIISTVRYNCMGLVGFISNCQRTNVALTRARYCLWLIGNGETLMNSGSVWERLVVDAKARGCYHNANENDRLCHAITTSMIELDQVGHLLNTNSLLFRKASWKVFFNQKFLDSMGKIKSTDVCKKICSLLTQLSSGWRQPHQEISLGVVDGTCSQLWKVYKVTELLCLAWTIDILEENSNYVPVLKIWDVFPLSELWIVERDIEISYRNNSNDILRSCEFRSSDGNFEVPVMWPAGSNYPTNINLPQPDPMQLLCNQFALLSLMEVIEIQVKYKGDWSNLLSASISQKLQVQFKIPIGYDKEEAMRHVKLGYAMMLRWCLPVSFYLPYRLSFSFQPLLRHSLLMAISHTHLIK</sequence>
<dbReference type="Pfam" id="PF13087">
    <property type="entry name" value="AAA_12"/>
    <property type="match status" value="1"/>
</dbReference>
<evidence type="ECO:0000256" key="2">
    <source>
        <dbReference type="ARBA" id="ARBA00022741"/>
    </source>
</evidence>
<evidence type="ECO:0000256" key="1">
    <source>
        <dbReference type="ARBA" id="ARBA00007347"/>
    </source>
</evidence>
<dbReference type="PANTHER" id="PTHR10887:SF529">
    <property type="entry name" value="P-LOOP NUCLEOSIDE TRIPHOSPHATE HYDROLASE SUPERFAMILY PROTEIN"/>
    <property type="match status" value="1"/>
</dbReference>
<dbReference type="InterPro" id="IPR013892">
    <property type="entry name" value="Cyt_c_biogenesis_Cmc1-like"/>
</dbReference>
<keyword evidence="4" id="KW-0347">Helicase</keyword>
<feature type="domain" description="DNA2/NAM7 helicase-like C-terminal" evidence="8">
    <location>
        <begin position="777"/>
        <end position="974"/>
    </location>
</feature>
<keyword evidence="5" id="KW-0067">ATP-binding</keyword>
<name>A0AAN9J3N4_CROPI</name>
<dbReference type="GO" id="GO:0005524">
    <property type="term" value="F:ATP binding"/>
    <property type="evidence" value="ECO:0007669"/>
    <property type="project" value="UniProtKB-KW"/>
</dbReference>
<dbReference type="InterPro" id="IPR045055">
    <property type="entry name" value="DNA2/NAM7-like"/>
</dbReference>
<dbReference type="PANTHER" id="PTHR10887">
    <property type="entry name" value="DNA2/NAM7 HELICASE FAMILY"/>
    <property type="match status" value="1"/>
</dbReference>
<evidence type="ECO:0000259" key="7">
    <source>
        <dbReference type="Pfam" id="PF13086"/>
    </source>
</evidence>
<evidence type="ECO:0000259" key="9">
    <source>
        <dbReference type="Pfam" id="PF20073"/>
    </source>
</evidence>
<keyword evidence="2" id="KW-0547">Nucleotide-binding</keyword>
<evidence type="ECO:0000313" key="10">
    <source>
        <dbReference type="EMBL" id="KAK7290289.1"/>
    </source>
</evidence>
<dbReference type="Pfam" id="PF08583">
    <property type="entry name" value="Cmc1"/>
    <property type="match status" value="1"/>
</dbReference>
<dbReference type="GO" id="GO:0004386">
    <property type="term" value="F:helicase activity"/>
    <property type="evidence" value="ECO:0007669"/>
    <property type="project" value="UniProtKB-KW"/>
</dbReference>
<dbReference type="Gene3D" id="3.40.50.300">
    <property type="entry name" value="P-loop containing nucleotide triphosphate hydrolases"/>
    <property type="match status" value="2"/>
</dbReference>
<proteinExistence type="inferred from homology"/>
<dbReference type="CDD" id="cd18808">
    <property type="entry name" value="SF1_C_Upf1"/>
    <property type="match status" value="1"/>
</dbReference>
<keyword evidence="11" id="KW-1185">Reference proteome</keyword>
<dbReference type="InterPro" id="IPR041677">
    <property type="entry name" value="DNA2/NAM7_AAA_11"/>
</dbReference>
<dbReference type="PROSITE" id="PS51808">
    <property type="entry name" value="CHCH"/>
    <property type="match status" value="1"/>
</dbReference>
<dbReference type="EMBL" id="JAYWIO010000001">
    <property type="protein sequence ID" value="KAK7290289.1"/>
    <property type="molecule type" value="Genomic_DNA"/>
</dbReference>
<dbReference type="GO" id="GO:0016787">
    <property type="term" value="F:hydrolase activity"/>
    <property type="evidence" value="ECO:0007669"/>
    <property type="project" value="UniProtKB-KW"/>
</dbReference>
<keyword evidence="6" id="KW-1015">Disulfide bond</keyword>
<evidence type="ECO:0000313" key="11">
    <source>
        <dbReference type="Proteomes" id="UP001372338"/>
    </source>
</evidence>
<dbReference type="Pfam" id="PF13086">
    <property type="entry name" value="AAA_11"/>
    <property type="match status" value="1"/>
</dbReference>
<dbReference type="GO" id="GO:0005694">
    <property type="term" value="C:chromosome"/>
    <property type="evidence" value="ECO:0007669"/>
    <property type="project" value="UniProtKB-ARBA"/>
</dbReference>
<comment type="caution">
    <text evidence="10">The sequence shown here is derived from an EMBL/GenBank/DDBJ whole genome shotgun (WGS) entry which is preliminary data.</text>
</comment>
<keyword evidence="3" id="KW-0378">Hydrolase</keyword>
<evidence type="ECO:0000259" key="8">
    <source>
        <dbReference type="Pfam" id="PF13087"/>
    </source>
</evidence>
<feature type="domain" description="DNA2/NAM7 helicase helicase" evidence="7">
    <location>
        <begin position="339"/>
        <end position="769"/>
    </location>
</feature>
<accession>A0AAN9J3N4</accession>
<feature type="domain" description="DUF6469" evidence="9">
    <location>
        <begin position="171"/>
        <end position="290"/>
    </location>
</feature>
<dbReference type="Proteomes" id="UP001372338">
    <property type="component" value="Unassembled WGS sequence"/>
</dbReference>
<dbReference type="InterPro" id="IPR047187">
    <property type="entry name" value="SF1_C_Upf1"/>
</dbReference>
<evidence type="ECO:0000256" key="5">
    <source>
        <dbReference type="ARBA" id="ARBA00022840"/>
    </source>
</evidence>
<dbReference type="FunFam" id="3.40.50.300:FF:000326">
    <property type="entry name" value="P-loop containing nucleoside triphosphate hydrolase"/>
    <property type="match status" value="1"/>
</dbReference>
<gene>
    <name evidence="10" type="ORF">RIF29_04599</name>
</gene>
<dbReference type="SUPFAM" id="SSF52540">
    <property type="entry name" value="P-loop containing nucleoside triphosphate hydrolases"/>
    <property type="match status" value="1"/>
</dbReference>
<evidence type="ECO:0000256" key="6">
    <source>
        <dbReference type="ARBA" id="ARBA00023157"/>
    </source>
</evidence>
<dbReference type="InterPro" id="IPR045529">
    <property type="entry name" value="DUF6469"/>
</dbReference>
<reference evidence="10 11" key="1">
    <citation type="submission" date="2024-01" db="EMBL/GenBank/DDBJ databases">
        <title>The genomes of 5 underutilized Papilionoideae crops provide insights into root nodulation and disease resistanc.</title>
        <authorList>
            <person name="Yuan L."/>
        </authorList>
    </citation>
    <scope>NUCLEOTIDE SEQUENCE [LARGE SCALE GENOMIC DNA]</scope>
    <source>
        <strain evidence="10">ZHUSHIDOU_FW_LH</strain>
        <tissue evidence="10">Leaf</tissue>
    </source>
</reference>
<organism evidence="10 11">
    <name type="scientific">Crotalaria pallida</name>
    <name type="common">Smooth rattlebox</name>
    <name type="synonym">Crotalaria striata</name>
    <dbReference type="NCBI Taxonomy" id="3830"/>
    <lineage>
        <taxon>Eukaryota</taxon>
        <taxon>Viridiplantae</taxon>
        <taxon>Streptophyta</taxon>
        <taxon>Embryophyta</taxon>
        <taxon>Tracheophyta</taxon>
        <taxon>Spermatophyta</taxon>
        <taxon>Magnoliopsida</taxon>
        <taxon>eudicotyledons</taxon>
        <taxon>Gunneridae</taxon>
        <taxon>Pentapetalae</taxon>
        <taxon>rosids</taxon>
        <taxon>fabids</taxon>
        <taxon>Fabales</taxon>
        <taxon>Fabaceae</taxon>
        <taxon>Papilionoideae</taxon>
        <taxon>50 kb inversion clade</taxon>
        <taxon>genistoids sensu lato</taxon>
        <taxon>core genistoids</taxon>
        <taxon>Crotalarieae</taxon>
        <taxon>Crotalaria</taxon>
    </lineage>
</organism>